<dbReference type="EMBL" id="JAGRRH010000015">
    <property type="protein sequence ID" value="KAG7355684.1"/>
    <property type="molecule type" value="Genomic_DNA"/>
</dbReference>
<dbReference type="PANTHER" id="PTHR13789:SF309">
    <property type="entry name" value="PUTATIVE (AFU_ORTHOLOGUE AFUA_6G14510)-RELATED"/>
    <property type="match status" value="1"/>
</dbReference>
<keyword evidence="1" id="KW-0560">Oxidoreductase</keyword>
<dbReference type="OrthoDB" id="45829at2759"/>
<proteinExistence type="predicted"/>
<protein>
    <submittedName>
        <fullName evidence="4">Salicylate 1-monooxygenase</fullName>
    </submittedName>
</protein>
<sequence>MTELPVIIAGAGPCGLVAALTLKRQGIRFVIIERAERSKLCANVGSGYDLAPTAIEILTNRLEVKKMNEVYANFIGLRVQTMEGSYIRELRIAEMAKKVQFLQAKGRDATKAKFGTINRSDLQNLLLEELFPTPQSENGVLRCGAGVQSYEKSKGIDGGETSASVIVTLSDGSTLEGRILLACDGIHSAVRKQMHYGRKDDLHFCSITCYWGKCAIPKDSKLEQEVLESTKEGKFGILLAGSGKHPGSFVAMLCNNNLIWTLLFKTDAPPGAQHTEDLTRRGGKILDETSKAKLLEKVTGRADLLRTCLEATRASDITEAGIFDRNDNTLPYTDGDCVLLMGDSAHPQSPFMGQGCNMAVVDAYVVATRLARHSSILEVLKAYDTPSRKASVTKVIEQARLVGNISVSTSALTCWLMKIVLQYLPASWLFADLMSGDQSNHDFMALLDQDFSDLTGANSNQ</sequence>
<dbReference type="GO" id="GO:0071949">
    <property type="term" value="F:FAD binding"/>
    <property type="evidence" value="ECO:0007669"/>
    <property type="project" value="InterPro"/>
</dbReference>
<keyword evidence="2" id="KW-0503">Monooxygenase</keyword>
<evidence type="ECO:0000313" key="4">
    <source>
        <dbReference type="EMBL" id="KAG7355684.1"/>
    </source>
</evidence>
<evidence type="ECO:0000313" key="5">
    <source>
        <dbReference type="Proteomes" id="UP000693970"/>
    </source>
</evidence>
<evidence type="ECO:0000256" key="2">
    <source>
        <dbReference type="ARBA" id="ARBA00023033"/>
    </source>
</evidence>
<gene>
    <name evidence="4" type="ORF">IV203_000370</name>
</gene>
<reference evidence="4" key="2">
    <citation type="submission" date="2021-04" db="EMBL/GenBank/DDBJ databases">
        <authorList>
            <person name="Podell S."/>
        </authorList>
    </citation>
    <scope>NUCLEOTIDE SEQUENCE</scope>
    <source>
        <strain evidence="4">Hildebrandi</strain>
    </source>
</reference>
<dbReference type="PANTHER" id="PTHR13789">
    <property type="entry name" value="MONOOXYGENASE"/>
    <property type="match status" value="1"/>
</dbReference>
<dbReference type="GO" id="GO:0004497">
    <property type="term" value="F:monooxygenase activity"/>
    <property type="evidence" value="ECO:0007669"/>
    <property type="project" value="UniProtKB-KW"/>
</dbReference>
<dbReference type="Pfam" id="PF01494">
    <property type="entry name" value="FAD_binding_3"/>
    <property type="match status" value="1"/>
</dbReference>
<evidence type="ECO:0000259" key="3">
    <source>
        <dbReference type="Pfam" id="PF01494"/>
    </source>
</evidence>
<reference evidence="4" key="1">
    <citation type="journal article" date="2021" name="Sci. Rep.">
        <title>Diploid genomic architecture of Nitzschia inconspicua, an elite biomass production diatom.</title>
        <authorList>
            <person name="Oliver A."/>
            <person name="Podell S."/>
            <person name="Pinowska A."/>
            <person name="Traller J.C."/>
            <person name="Smith S.R."/>
            <person name="McClure R."/>
            <person name="Beliaev A."/>
            <person name="Bohutskyi P."/>
            <person name="Hill E.A."/>
            <person name="Rabines A."/>
            <person name="Zheng H."/>
            <person name="Allen L.Z."/>
            <person name="Kuo A."/>
            <person name="Grigoriev I.V."/>
            <person name="Allen A.E."/>
            <person name="Hazlebeck D."/>
            <person name="Allen E.E."/>
        </authorList>
    </citation>
    <scope>NUCLEOTIDE SEQUENCE</scope>
    <source>
        <strain evidence="4">Hildebrandi</strain>
    </source>
</reference>
<keyword evidence="5" id="KW-1185">Reference proteome</keyword>
<dbReference type="AlphaFoldDB" id="A0A9K3L4R4"/>
<organism evidence="4 5">
    <name type="scientific">Nitzschia inconspicua</name>
    <dbReference type="NCBI Taxonomy" id="303405"/>
    <lineage>
        <taxon>Eukaryota</taxon>
        <taxon>Sar</taxon>
        <taxon>Stramenopiles</taxon>
        <taxon>Ochrophyta</taxon>
        <taxon>Bacillariophyta</taxon>
        <taxon>Bacillariophyceae</taxon>
        <taxon>Bacillariophycidae</taxon>
        <taxon>Bacillariales</taxon>
        <taxon>Bacillariaceae</taxon>
        <taxon>Nitzschia</taxon>
    </lineage>
</organism>
<dbReference type="InterPro" id="IPR002938">
    <property type="entry name" value="FAD-bd"/>
</dbReference>
<comment type="caution">
    <text evidence="4">The sequence shown here is derived from an EMBL/GenBank/DDBJ whole genome shotgun (WGS) entry which is preliminary data.</text>
</comment>
<dbReference type="Proteomes" id="UP000693970">
    <property type="component" value="Unassembled WGS sequence"/>
</dbReference>
<evidence type="ECO:0000256" key="1">
    <source>
        <dbReference type="ARBA" id="ARBA00023002"/>
    </source>
</evidence>
<feature type="domain" description="FAD-binding" evidence="3">
    <location>
        <begin position="4"/>
        <end position="396"/>
    </location>
</feature>
<name>A0A9K3L4R4_9STRA</name>
<dbReference type="InterPro" id="IPR050493">
    <property type="entry name" value="FAD-dep_Monooxygenase_BioMet"/>
</dbReference>
<accession>A0A9K3L4R4</accession>